<keyword evidence="1" id="KW-0812">Transmembrane</keyword>
<feature type="transmembrane region" description="Helical" evidence="1">
    <location>
        <begin position="104"/>
        <end position="125"/>
    </location>
</feature>
<reference evidence="2 3" key="1">
    <citation type="journal article" date="2011" name="Genome Biol. Evol.">
        <title>Integration of the genetic map and genome assembly of fugu facilitates insights into distinct features of genome evolution in teleosts and mammals.</title>
        <authorList>
            <person name="Kai W."/>
            <person name="Kikuchi K."/>
            <person name="Tohari S."/>
            <person name="Chew A.K."/>
            <person name="Tay A."/>
            <person name="Fujiwara A."/>
            <person name="Hosoya S."/>
            <person name="Suetake H."/>
            <person name="Naruse K."/>
            <person name="Brenner S."/>
            <person name="Suzuki Y."/>
            <person name="Venkatesh B."/>
        </authorList>
    </citation>
    <scope>NUCLEOTIDE SEQUENCE [LARGE SCALE GENOMIC DNA]</scope>
</reference>
<dbReference type="Proteomes" id="UP000005226">
    <property type="component" value="Chromosome 16"/>
</dbReference>
<evidence type="ECO:0000256" key="1">
    <source>
        <dbReference type="SAM" id="Phobius"/>
    </source>
</evidence>
<feature type="transmembrane region" description="Helical" evidence="1">
    <location>
        <begin position="76"/>
        <end position="98"/>
    </location>
</feature>
<dbReference type="GeneTree" id="ENSGT00840000132219"/>
<dbReference type="Ensembl" id="ENSTRUT00000090767.1">
    <property type="protein sequence ID" value="ENSTRUP00000067712.1"/>
    <property type="gene ID" value="ENSTRUG00000029598.1"/>
</dbReference>
<reference evidence="2" key="2">
    <citation type="submission" date="2025-08" db="UniProtKB">
        <authorList>
            <consortium name="Ensembl"/>
        </authorList>
    </citation>
    <scope>IDENTIFICATION</scope>
</reference>
<name>A0A674N200_TAKRU</name>
<feature type="transmembrane region" description="Helical" evidence="1">
    <location>
        <begin position="42"/>
        <end position="64"/>
    </location>
</feature>
<keyword evidence="1" id="KW-0472">Membrane</keyword>
<reference evidence="2" key="3">
    <citation type="submission" date="2025-09" db="UniProtKB">
        <authorList>
            <consortium name="Ensembl"/>
        </authorList>
    </citation>
    <scope>IDENTIFICATION</scope>
</reference>
<evidence type="ECO:0000313" key="3">
    <source>
        <dbReference type="Proteomes" id="UP000005226"/>
    </source>
</evidence>
<evidence type="ECO:0000313" key="2">
    <source>
        <dbReference type="Ensembl" id="ENSTRUP00000067712.1"/>
    </source>
</evidence>
<dbReference type="InParanoid" id="A0A674N200"/>
<accession>A0A674N200</accession>
<keyword evidence="3" id="KW-1185">Reference proteome</keyword>
<dbReference type="AlphaFoldDB" id="A0A674N200"/>
<sequence>SSRPFLVEPSRVLAFSLFTWDSAMSALSSASSSSCCSLRSLAMLAFPASSASSLLLATLHGHLLSLIQPMLKVFDGLLHVFFHALQVGTGVLLLLQFLSHHGSIIDGLIAHALVVPLGLLHLFIFF</sequence>
<keyword evidence="1" id="KW-1133">Transmembrane helix</keyword>
<organism evidence="2 3">
    <name type="scientific">Takifugu rubripes</name>
    <name type="common">Japanese pufferfish</name>
    <name type="synonym">Fugu rubripes</name>
    <dbReference type="NCBI Taxonomy" id="31033"/>
    <lineage>
        <taxon>Eukaryota</taxon>
        <taxon>Metazoa</taxon>
        <taxon>Chordata</taxon>
        <taxon>Craniata</taxon>
        <taxon>Vertebrata</taxon>
        <taxon>Euteleostomi</taxon>
        <taxon>Actinopterygii</taxon>
        <taxon>Neopterygii</taxon>
        <taxon>Teleostei</taxon>
        <taxon>Neoteleostei</taxon>
        <taxon>Acanthomorphata</taxon>
        <taxon>Eupercaria</taxon>
        <taxon>Tetraodontiformes</taxon>
        <taxon>Tetradontoidea</taxon>
        <taxon>Tetraodontidae</taxon>
        <taxon>Takifugu</taxon>
    </lineage>
</organism>
<protein>
    <submittedName>
        <fullName evidence="2">Uncharacterized protein</fullName>
    </submittedName>
</protein>
<proteinExistence type="predicted"/>